<keyword evidence="13" id="KW-1185">Reference proteome</keyword>
<evidence type="ECO:0000256" key="2">
    <source>
        <dbReference type="ARBA" id="ARBA00005075"/>
    </source>
</evidence>
<dbReference type="Pfam" id="PF03744">
    <property type="entry name" value="BioW"/>
    <property type="match status" value="1"/>
</dbReference>
<accession>A0ABT1G6F1</accession>
<comment type="subunit">
    <text evidence="3 11">Homodimer.</text>
</comment>
<dbReference type="EMBL" id="JAMFTQ010000020">
    <property type="protein sequence ID" value="MCP1388648.1"/>
    <property type="molecule type" value="Genomic_DNA"/>
</dbReference>
<keyword evidence="5 11" id="KW-0436">Ligase</keyword>
<dbReference type="InterPro" id="IPR005499">
    <property type="entry name" value="BioW"/>
</dbReference>
<keyword evidence="6 11" id="KW-0547">Nucleotide-binding</keyword>
<dbReference type="HAMAP" id="MF_00668">
    <property type="entry name" value="BioW"/>
    <property type="match status" value="1"/>
</dbReference>
<dbReference type="NCBIfam" id="TIGR01204">
    <property type="entry name" value="bioW"/>
    <property type="match status" value="1"/>
</dbReference>
<comment type="similarity">
    <text evidence="11">Belongs to the BioW family.</text>
</comment>
<keyword evidence="8 11" id="KW-0067">ATP-binding</keyword>
<gene>
    <name evidence="11" type="primary">bioW</name>
    <name evidence="12" type="ORF">M5J20_10730</name>
</gene>
<dbReference type="NCBIfam" id="NF002360">
    <property type="entry name" value="PRK01322.1"/>
    <property type="match status" value="1"/>
</dbReference>
<evidence type="ECO:0000313" key="12">
    <source>
        <dbReference type="EMBL" id="MCP1388648.1"/>
    </source>
</evidence>
<evidence type="ECO:0000256" key="10">
    <source>
        <dbReference type="ARBA" id="ARBA00049553"/>
    </source>
</evidence>
<evidence type="ECO:0000256" key="9">
    <source>
        <dbReference type="ARBA" id="ARBA00022842"/>
    </source>
</evidence>
<evidence type="ECO:0000256" key="3">
    <source>
        <dbReference type="ARBA" id="ARBA00011738"/>
    </source>
</evidence>
<evidence type="ECO:0000256" key="8">
    <source>
        <dbReference type="ARBA" id="ARBA00022840"/>
    </source>
</evidence>
<name>A0ABT1G6F1_9CORY</name>
<dbReference type="EC" id="6.2.1.14" evidence="4 11"/>
<keyword evidence="7 11" id="KW-0093">Biotin biosynthesis</keyword>
<sequence>MPLYSVKMRASLDGTHISGAERIVDAADVSDVCAAMSRRALAHPKGCPDTVNVTVREVDPDAIVRVPFLPWDAAECADEAEARETVLGYIRACTPHAEAAWDLVTSVRNMRGAVLFDAATGERLEPDQARGVRVTNMDAVRIADDDHAVAERTPAKDRVTEARVLAAKVAHHPAVLAEVCISDDPDYTTGYVSTKDIGYVRIPNMKPLGSEIGGRVFIVDAEQLEGLITYLEETPVLVGGDE</sequence>
<comment type="caution">
    <text evidence="12">The sequence shown here is derived from an EMBL/GenBank/DDBJ whole genome shotgun (WGS) entry which is preliminary data.</text>
</comment>
<comment type="function">
    <text evidence="11">Catalyzes the transformation of pimelate into pimeloyl-CoA with concomitant hydrolysis of ATP to AMP.</text>
</comment>
<dbReference type="Proteomes" id="UP001204000">
    <property type="component" value="Unassembled WGS sequence"/>
</dbReference>
<proteinExistence type="inferred from homology"/>
<evidence type="ECO:0000256" key="5">
    <source>
        <dbReference type="ARBA" id="ARBA00022598"/>
    </source>
</evidence>
<dbReference type="RefSeq" id="WP_253579449.1">
    <property type="nucleotide sequence ID" value="NZ_JAMFTQ010000020.1"/>
</dbReference>
<protein>
    <recommendedName>
        <fullName evidence="4 11">6-carboxyhexanoate--CoA ligase</fullName>
        <ecNumber evidence="4 11">6.2.1.14</ecNumber>
    </recommendedName>
    <alternativeName>
        <fullName evidence="11">Pimeloyl-CoA synthase</fullName>
    </alternativeName>
</protein>
<comment type="catalytic activity">
    <reaction evidence="10 11">
        <text>heptanedioate + ATP + CoA = 6-carboxyhexanoyl-CoA + AMP + diphosphate</text>
        <dbReference type="Rhea" id="RHEA:14781"/>
        <dbReference type="ChEBI" id="CHEBI:30616"/>
        <dbReference type="ChEBI" id="CHEBI:33019"/>
        <dbReference type="ChEBI" id="CHEBI:36165"/>
        <dbReference type="ChEBI" id="CHEBI:57287"/>
        <dbReference type="ChEBI" id="CHEBI:57360"/>
        <dbReference type="ChEBI" id="CHEBI:456215"/>
        <dbReference type="EC" id="6.2.1.14"/>
    </reaction>
</comment>
<keyword evidence="9 11" id="KW-0460">Magnesium</keyword>
<comment type="pathway">
    <text evidence="2 11">Metabolic intermediate metabolism; pimeloyl-CoA biosynthesis; pimeloyl-CoA from pimelate: step 1/1.</text>
</comment>
<dbReference type="GO" id="GO:0042410">
    <property type="term" value="F:6-carboxyhexanoate-CoA ligase activity"/>
    <property type="evidence" value="ECO:0007669"/>
    <property type="project" value="UniProtKB-EC"/>
</dbReference>
<comment type="cofactor">
    <cofactor evidence="1 11">
        <name>Mg(2+)</name>
        <dbReference type="ChEBI" id="CHEBI:18420"/>
    </cofactor>
</comment>
<evidence type="ECO:0000256" key="4">
    <source>
        <dbReference type="ARBA" id="ARBA00012984"/>
    </source>
</evidence>
<evidence type="ECO:0000313" key="13">
    <source>
        <dbReference type="Proteomes" id="UP001204000"/>
    </source>
</evidence>
<evidence type="ECO:0000256" key="1">
    <source>
        <dbReference type="ARBA" id="ARBA00001946"/>
    </source>
</evidence>
<evidence type="ECO:0000256" key="7">
    <source>
        <dbReference type="ARBA" id="ARBA00022756"/>
    </source>
</evidence>
<organism evidence="12 13">
    <name type="scientific">Corynebacterium stercoris</name>
    <dbReference type="NCBI Taxonomy" id="2943490"/>
    <lineage>
        <taxon>Bacteria</taxon>
        <taxon>Bacillati</taxon>
        <taxon>Actinomycetota</taxon>
        <taxon>Actinomycetes</taxon>
        <taxon>Mycobacteriales</taxon>
        <taxon>Corynebacteriaceae</taxon>
        <taxon>Corynebacterium</taxon>
    </lineage>
</organism>
<reference evidence="12" key="1">
    <citation type="submission" date="2022-05" db="EMBL/GenBank/DDBJ databases">
        <title>Corynebacterium sp. TA-R-1 sp. nov., isolated from human feces.</title>
        <authorList>
            <person name="Shamsuzzaman M."/>
            <person name="Dahal R.H."/>
        </authorList>
    </citation>
    <scope>NUCLEOTIDE SEQUENCE</scope>
    <source>
        <strain evidence="12">TA-R-1</strain>
    </source>
</reference>
<evidence type="ECO:0000256" key="11">
    <source>
        <dbReference type="HAMAP-Rule" id="MF_00668"/>
    </source>
</evidence>
<evidence type="ECO:0000256" key="6">
    <source>
        <dbReference type="ARBA" id="ARBA00022741"/>
    </source>
</evidence>